<dbReference type="Proteomes" id="UP001239522">
    <property type="component" value="Chromosome"/>
</dbReference>
<reference evidence="2 3" key="1">
    <citation type="submission" date="2023-03" db="EMBL/GenBank/DDBJ databases">
        <title>Isolation and description of six Streptomyces strains from soil environments, able to metabolize different microbial glucans.</title>
        <authorList>
            <person name="Widen T."/>
            <person name="Larsbrink J."/>
        </authorList>
    </citation>
    <scope>NUCLEOTIDE SEQUENCE [LARGE SCALE GENOMIC DNA]</scope>
    <source>
        <strain evidence="2 3">Mut1</strain>
    </source>
</reference>
<proteinExistence type="predicted"/>
<protein>
    <submittedName>
        <fullName evidence="2">DUF397 domain-containing protein</fullName>
    </submittedName>
</protein>
<dbReference type="InterPro" id="IPR007278">
    <property type="entry name" value="DUF397"/>
</dbReference>
<organism evidence="2 3">
    <name type="scientific">Streptomyces castrisilvae</name>
    <dbReference type="NCBI Taxonomy" id="3033811"/>
    <lineage>
        <taxon>Bacteria</taxon>
        <taxon>Bacillati</taxon>
        <taxon>Actinomycetota</taxon>
        <taxon>Actinomycetes</taxon>
        <taxon>Kitasatosporales</taxon>
        <taxon>Streptomycetaceae</taxon>
        <taxon>Streptomyces</taxon>
    </lineage>
</organism>
<dbReference type="EMBL" id="CP120997">
    <property type="protein sequence ID" value="WLQ35623.1"/>
    <property type="molecule type" value="Genomic_DNA"/>
</dbReference>
<accession>A0ABY9HNQ1</accession>
<evidence type="ECO:0000313" key="2">
    <source>
        <dbReference type="EMBL" id="WLQ35623.1"/>
    </source>
</evidence>
<name>A0ABY9HNQ1_9ACTN</name>
<sequence>MTTESPRWYTSSYSNNGGQCVQVATNLAATTGLVPVRDSKNPAGPTLGLHADAFATFVDGVRRGGFDTV</sequence>
<evidence type="ECO:0000259" key="1">
    <source>
        <dbReference type="Pfam" id="PF04149"/>
    </source>
</evidence>
<evidence type="ECO:0000313" key="3">
    <source>
        <dbReference type="Proteomes" id="UP001239522"/>
    </source>
</evidence>
<gene>
    <name evidence="2" type="ORF">P8A18_20340</name>
</gene>
<keyword evidence="3" id="KW-1185">Reference proteome</keyword>
<feature type="domain" description="DUF397" evidence="1">
    <location>
        <begin position="7"/>
        <end position="62"/>
    </location>
</feature>
<dbReference type="RefSeq" id="WP_306056432.1">
    <property type="nucleotide sequence ID" value="NZ_CP120997.1"/>
</dbReference>
<dbReference type="Pfam" id="PF04149">
    <property type="entry name" value="DUF397"/>
    <property type="match status" value="1"/>
</dbReference>